<keyword evidence="3 4" id="KW-0687">Ribonucleoprotein</keyword>
<evidence type="ECO:0000313" key="7">
    <source>
        <dbReference type="EMBL" id="QVL34511.1"/>
    </source>
</evidence>
<reference evidence="7" key="1">
    <citation type="submission" date="2021-05" db="EMBL/GenBank/DDBJ databases">
        <title>Complete genome sequence of the cellulolytic planctomycete Telmatocola sphagniphila SP2T and characterization of the first cellulase from planctomycetes.</title>
        <authorList>
            <person name="Rakitin A.L."/>
            <person name="Beletsky A.V."/>
            <person name="Naumoff D.G."/>
            <person name="Kulichevskaya I.S."/>
            <person name="Mardanov A.V."/>
            <person name="Ravin N.V."/>
            <person name="Dedysh S.N."/>
        </authorList>
    </citation>
    <scope>NUCLEOTIDE SEQUENCE</scope>
    <source>
        <strain evidence="7">SP2T</strain>
    </source>
</reference>
<proteinExistence type="inferred from homology"/>
<evidence type="ECO:0000256" key="5">
    <source>
        <dbReference type="RuleBase" id="RU000568"/>
    </source>
</evidence>
<dbReference type="InterPro" id="IPR037229">
    <property type="entry name" value="Ribosomal_bL35_sf"/>
</dbReference>
<dbReference type="SUPFAM" id="SSF143034">
    <property type="entry name" value="L35p-like"/>
    <property type="match status" value="1"/>
</dbReference>
<name>A0A8E6F0G6_9BACT</name>
<dbReference type="InterPro" id="IPR021137">
    <property type="entry name" value="Ribosomal_bL35-like"/>
</dbReference>
<gene>
    <name evidence="4 7" type="primary">rpmI</name>
    <name evidence="7" type="ORF">KIH39_11565</name>
</gene>
<dbReference type="EMBL" id="CP074694">
    <property type="protein sequence ID" value="QVL34511.1"/>
    <property type="molecule type" value="Genomic_DNA"/>
</dbReference>
<dbReference type="PANTHER" id="PTHR33343">
    <property type="entry name" value="54S RIBOSOMAL PROTEIN BL35M"/>
    <property type="match status" value="1"/>
</dbReference>
<evidence type="ECO:0000256" key="2">
    <source>
        <dbReference type="ARBA" id="ARBA00022980"/>
    </source>
</evidence>
<dbReference type="NCBIfam" id="TIGR00001">
    <property type="entry name" value="rpmI_bact"/>
    <property type="match status" value="1"/>
</dbReference>
<dbReference type="GO" id="GO:0015934">
    <property type="term" value="C:large ribosomal subunit"/>
    <property type="evidence" value="ECO:0007669"/>
    <property type="project" value="TreeGrafter"/>
</dbReference>
<dbReference type="GO" id="GO:0006412">
    <property type="term" value="P:translation"/>
    <property type="evidence" value="ECO:0007669"/>
    <property type="project" value="UniProtKB-UniRule"/>
</dbReference>
<dbReference type="HAMAP" id="MF_00514">
    <property type="entry name" value="Ribosomal_bL35"/>
    <property type="match status" value="1"/>
</dbReference>
<feature type="region of interest" description="Disordered" evidence="6">
    <location>
        <begin position="23"/>
        <end position="52"/>
    </location>
</feature>
<dbReference type="PANTHER" id="PTHR33343:SF1">
    <property type="entry name" value="LARGE RIBOSOMAL SUBUNIT PROTEIN BL35M"/>
    <property type="match status" value="1"/>
</dbReference>
<dbReference type="InterPro" id="IPR001706">
    <property type="entry name" value="Ribosomal_bL35"/>
</dbReference>
<dbReference type="Gene3D" id="4.10.410.60">
    <property type="match status" value="1"/>
</dbReference>
<dbReference type="PRINTS" id="PR00064">
    <property type="entry name" value="RIBOSOMALL35"/>
</dbReference>
<accession>A0A8E6F0G6</accession>
<evidence type="ECO:0000256" key="6">
    <source>
        <dbReference type="SAM" id="MobiDB-lite"/>
    </source>
</evidence>
<dbReference type="KEGG" id="tsph:KIH39_11565"/>
<dbReference type="AlphaFoldDB" id="A0A8E6F0G6"/>
<evidence type="ECO:0000313" key="8">
    <source>
        <dbReference type="Proteomes" id="UP000676194"/>
    </source>
</evidence>
<protein>
    <recommendedName>
        <fullName evidence="4">Large ribosomal subunit protein bL35</fullName>
    </recommendedName>
</protein>
<dbReference type="RefSeq" id="WP_213499565.1">
    <property type="nucleotide sequence ID" value="NZ_CP074694.1"/>
</dbReference>
<comment type="similarity">
    <text evidence="1 4 5">Belongs to the bacterial ribosomal protein bL35 family.</text>
</comment>
<sequence length="65" mass="7156">MATKNKTNRSLAKRFKISGTGKLLSHSPAKRHLLSGRTSKRKRQLSRTRVGTDATAQKYITAMGG</sequence>
<dbReference type="GO" id="GO:0003735">
    <property type="term" value="F:structural constituent of ribosome"/>
    <property type="evidence" value="ECO:0007669"/>
    <property type="project" value="InterPro"/>
</dbReference>
<evidence type="ECO:0000256" key="1">
    <source>
        <dbReference type="ARBA" id="ARBA00006598"/>
    </source>
</evidence>
<dbReference type="Proteomes" id="UP000676194">
    <property type="component" value="Chromosome"/>
</dbReference>
<dbReference type="PROSITE" id="PS00936">
    <property type="entry name" value="RIBOSOMAL_L35"/>
    <property type="match status" value="1"/>
</dbReference>
<organism evidence="7 8">
    <name type="scientific">Telmatocola sphagniphila</name>
    <dbReference type="NCBI Taxonomy" id="1123043"/>
    <lineage>
        <taxon>Bacteria</taxon>
        <taxon>Pseudomonadati</taxon>
        <taxon>Planctomycetota</taxon>
        <taxon>Planctomycetia</taxon>
        <taxon>Gemmatales</taxon>
        <taxon>Gemmataceae</taxon>
    </lineage>
</organism>
<dbReference type="Pfam" id="PF01632">
    <property type="entry name" value="Ribosomal_L35p"/>
    <property type="match status" value="1"/>
</dbReference>
<dbReference type="InterPro" id="IPR018265">
    <property type="entry name" value="Ribosomal_bL35_CS"/>
</dbReference>
<feature type="compositionally biased region" description="Basic residues" evidence="6">
    <location>
        <begin position="28"/>
        <end position="46"/>
    </location>
</feature>
<evidence type="ECO:0000256" key="4">
    <source>
        <dbReference type="HAMAP-Rule" id="MF_00514"/>
    </source>
</evidence>
<evidence type="ECO:0000256" key="3">
    <source>
        <dbReference type="ARBA" id="ARBA00023274"/>
    </source>
</evidence>
<keyword evidence="8" id="KW-1185">Reference proteome</keyword>
<keyword evidence="2 4" id="KW-0689">Ribosomal protein</keyword>